<dbReference type="PANTHER" id="PTHR43316">
    <property type="entry name" value="HYDROLASE, HALOACID DELAHOGENASE-RELATED"/>
    <property type="match status" value="1"/>
</dbReference>
<dbReference type="Gene3D" id="1.10.150.240">
    <property type="entry name" value="Putative phosphatase, domain 2"/>
    <property type="match status" value="1"/>
</dbReference>
<dbReference type="NCBIfam" id="TIGR01428">
    <property type="entry name" value="HAD_type_II"/>
    <property type="match status" value="1"/>
</dbReference>
<dbReference type="EMBL" id="CP118246">
    <property type="protein sequence ID" value="WDR03062.1"/>
    <property type="molecule type" value="Genomic_DNA"/>
</dbReference>
<evidence type="ECO:0000256" key="1">
    <source>
        <dbReference type="ARBA" id="ARBA00008106"/>
    </source>
</evidence>
<keyword evidence="5" id="KW-1185">Reference proteome</keyword>
<evidence type="ECO:0000313" key="5">
    <source>
        <dbReference type="Proteomes" id="UP001220530"/>
    </source>
</evidence>
<organism evidence="4 5">
    <name type="scientific">Devosia algicola</name>
    <dbReference type="NCBI Taxonomy" id="3026418"/>
    <lineage>
        <taxon>Bacteria</taxon>
        <taxon>Pseudomonadati</taxon>
        <taxon>Pseudomonadota</taxon>
        <taxon>Alphaproteobacteria</taxon>
        <taxon>Hyphomicrobiales</taxon>
        <taxon>Devosiaceae</taxon>
        <taxon>Devosia</taxon>
    </lineage>
</organism>
<proteinExistence type="inferred from homology"/>
<dbReference type="InterPro" id="IPR036412">
    <property type="entry name" value="HAD-like_sf"/>
</dbReference>
<dbReference type="Pfam" id="PF00702">
    <property type="entry name" value="Hydrolase"/>
    <property type="match status" value="1"/>
</dbReference>
<sequence length="231" mass="26019">MPINAIVFDAYGTLFDVYSVDVLADEIFPGHGAQLSGLWRDKQIEYTRLRTLCDQYVDFWQITEDALEFACERLKQTLTGTARKRLLDNYADLTAFPENIEVLEQLKEADIPLAILSNGTQKMLNQAISASGMGGLRDAVLSVDSVRRFKTAPEAYQLGPDHFDCRPGDILFVSSNCWDICGAAWFGYRTIWLNRYRLPLERLGIAPDRIGTSLKDVVEFAAETQTNIPNI</sequence>
<dbReference type="SUPFAM" id="SSF56784">
    <property type="entry name" value="HAD-like"/>
    <property type="match status" value="1"/>
</dbReference>
<dbReference type="Gene3D" id="3.40.50.1000">
    <property type="entry name" value="HAD superfamily/HAD-like"/>
    <property type="match status" value="1"/>
</dbReference>
<evidence type="ECO:0000256" key="2">
    <source>
        <dbReference type="ARBA" id="ARBA00022801"/>
    </source>
</evidence>
<dbReference type="InterPro" id="IPR051540">
    <property type="entry name" value="S-2-haloacid_dehalogenase"/>
</dbReference>
<dbReference type="PRINTS" id="PR00413">
    <property type="entry name" value="HADHALOGNASE"/>
</dbReference>
<keyword evidence="2 3" id="KW-0378">Hydrolase</keyword>
<dbReference type="SFLD" id="SFLDS00003">
    <property type="entry name" value="Haloacid_Dehalogenase"/>
    <property type="match status" value="1"/>
</dbReference>
<protein>
    <recommendedName>
        <fullName evidence="3">(S)-2-haloacid dehalogenase</fullName>
        <ecNumber evidence="3">3.8.1.2</ecNumber>
    </recommendedName>
    <alternativeName>
        <fullName evidence="3">2-haloalkanoic acid dehalogenase</fullName>
    </alternativeName>
    <alternativeName>
        <fullName evidence="3">Halocarboxylic acid halidohydrolase</fullName>
    </alternativeName>
    <alternativeName>
        <fullName evidence="3">L-2-haloacid dehalogenase</fullName>
    </alternativeName>
</protein>
<dbReference type="InterPro" id="IPR023214">
    <property type="entry name" value="HAD_sf"/>
</dbReference>
<evidence type="ECO:0000256" key="3">
    <source>
        <dbReference type="RuleBase" id="RU368077"/>
    </source>
</evidence>
<comment type="similarity">
    <text evidence="1 3">Belongs to the HAD-like hydrolase superfamily. S-2-haloalkanoic acid dehalogenase family.</text>
</comment>
<dbReference type="SFLD" id="SFLDG01129">
    <property type="entry name" value="C1.5:_HAD__Beta-PGM__Phosphata"/>
    <property type="match status" value="1"/>
</dbReference>
<dbReference type="EC" id="3.8.1.2" evidence="3"/>
<comment type="catalytic activity">
    <reaction evidence="3">
        <text>an (S)-2-haloacid + H2O = a (2R)-2-hydroxycarboxylate + a halide anion + H(+)</text>
        <dbReference type="Rhea" id="RHEA:11192"/>
        <dbReference type="ChEBI" id="CHEBI:15377"/>
        <dbReference type="ChEBI" id="CHEBI:15378"/>
        <dbReference type="ChEBI" id="CHEBI:16042"/>
        <dbReference type="ChEBI" id="CHEBI:58314"/>
        <dbReference type="ChEBI" id="CHEBI:137405"/>
        <dbReference type="EC" id="3.8.1.2"/>
    </reaction>
</comment>
<evidence type="ECO:0000313" key="4">
    <source>
        <dbReference type="EMBL" id="WDR03062.1"/>
    </source>
</evidence>
<gene>
    <name evidence="4" type="ORF">PSQ19_02320</name>
</gene>
<reference evidence="4 5" key="1">
    <citation type="submission" date="2023-02" db="EMBL/GenBank/DDBJ databases">
        <title>Devosia algicola sp. nov., isolated from the phycosphere of marine algae.</title>
        <authorList>
            <person name="Kim J.M."/>
            <person name="Lee J.K."/>
            <person name="Choi B.J."/>
            <person name="Bayburt H."/>
            <person name="Jeon C.O."/>
        </authorList>
    </citation>
    <scope>NUCLEOTIDE SEQUENCE [LARGE SCALE GENOMIC DNA]</scope>
    <source>
        <strain evidence="4 5">G20-9</strain>
    </source>
</reference>
<dbReference type="RefSeq" id="WP_282219464.1">
    <property type="nucleotide sequence ID" value="NZ_CP118246.1"/>
</dbReference>
<dbReference type="NCBIfam" id="TIGR01493">
    <property type="entry name" value="HAD-SF-IA-v2"/>
    <property type="match status" value="1"/>
</dbReference>
<dbReference type="CDD" id="cd02588">
    <property type="entry name" value="HAD_L2-DEX"/>
    <property type="match status" value="1"/>
</dbReference>
<dbReference type="InterPro" id="IPR006328">
    <property type="entry name" value="2-HAD"/>
</dbReference>
<accession>A0ABY7YPE9</accession>
<dbReference type="PANTHER" id="PTHR43316:SF3">
    <property type="entry name" value="HALOACID DEHALOGENASE, TYPE II (AFU_ORTHOLOGUE AFUA_2G07750)-RELATED"/>
    <property type="match status" value="1"/>
</dbReference>
<comment type="function">
    <text evidence="3">Catalyzes the hydrolytic dehalogenation of small (S)-2-haloalkanoic acids to yield the corresponding (R)-2-hydroxyalkanoic acids.</text>
</comment>
<name>A0ABY7YPE9_9HYPH</name>
<dbReference type="InterPro" id="IPR023198">
    <property type="entry name" value="PGP-like_dom2"/>
</dbReference>
<dbReference type="SFLD" id="SFLDF00045">
    <property type="entry name" value="2-haloacid_dehalogenase"/>
    <property type="match status" value="1"/>
</dbReference>
<dbReference type="InterPro" id="IPR006439">
    <property type="entry name" value="HAD-SF_hydro_IA"/>
</dbReference>
<dbReference type="SFLD" id="SFLDG01135">
    <property type="entry name" value="C1.5.6:_HAD__Beta-PGM__Phospha"/>
    <property type="match status" value="1"/>
</dbReference>
<dbReference type="Proteomes" id="UP001220530">
    <property type="component" value="Chromosome"/>
</dbReference>